<dbReference type="InterPro" id="IPR012480">
    <property type="entry name" value="Hepar_II_III_C"/>
</dbReference>
<feature type="domain" description="Heparinase II/III-like C-terminal" evidence="6">
    <location>
        <begin position="385"/>
        <end position="587"/>
    </location>
</feature>
<dbReference type="PANTHER" id="PTHR39210:SF1">
    <property type="entry name" value="HEPARIN-SULFATE LYASE"/>
    <property type="match status" value="1"/>
</dbReference>
<dbReference type="Pfam" id="PF16889">
    <property type="entry name" value="Hepar_II_III_N"/>
    <property type="match status" value="1"/>
</dbReference>
<dbReference type="Gene3D" id="1.50.10.100">
    <property type="entry name" value="Chondroitin AC/alginate lyase"/>
    <property type="match status" value="1"/>
</dbReference>
<dbReference type="RefSeq" id="WP_379663675.1">
    <property type="nucleotide sequence ID" value="NZ_JBHUDG010000045.1"/>
</dbReference>
<dbReference type="InterPro" id="IPR008929">
    <property type="entry name" value="Chondroitin_lyas"/>
</dbReference>
<proteinExistence type="predicted"/>
<evidence type="ECO:0000313" key="8">
    <source>
        <dbReference type="EMBL" id="MFD1631306.1"/>
    </source>
</evidence>
<feature type="domain" description="Heparin-sulfate lyase N-terminal" evidence="7">
    <location>
        <begin position="29"/>
        <end position="370"/>
    </location>
</feature>
<evidence type="ECO:0000256" key="2">
    <source>
        <dbReference type="ARBA" id="ARBA00022729"/>
    </source>
</evidence>
<dbReference type="EMBL" id="JBHUDG010000045">
    <property type="protein sequence ID" value="MFD1631306.1"/>
    <property type="molecule type" value="Genomic_DNA"/>
</dbReference>
<keyword evidence="2 5" id="KW-0732">Signal</keyword>
<keyword evidence="4 8" id="KW-0456">Lyase</keyword>
<comment type="caution">
    <text evidence="8">The sequence shown here is derived from an EMBL/GenBank/DDBJ whole genome shotgun (WGS) entry which is preliminary data.</text>
</comment>
<evidence type="ECO:0000259" key="7">
    <source>
        <dbReference type="Pfam" id="PF16889"/>
    </source>
</evidence>
<evidence type="ECO:0000256" key="1">
    <source>
        <dbReference type="ARBA" id="ARBA00004418"/>
    </source>
</evidence>
<dbReference type="Proteomes" id="UP001597118">
    <property type="component" value="Unassembled WGS sequence"/>
</dbReference>
<dbReference type="EC" id="4.2.2.8" evidence="8"/>
<keyword evidence="3" id="KW-0574">Periplasm</keyword>
<dbReference type="GO" id="GO:0015021">
    <property type="term" value="F:heparin-sulfate lyase activity"/>
    <property type="evidence" value="ECO:0007669"/>
    <property type="project" value="UniProtKB-EC"/>
</dbReference>
<accession>A0ABW4IEW2</accession>
<keyword evidence="9" id="KW-1185">Reference proteome</keyword>
<organism evidence="8 9">
    <name type="scientific">Pseudopedobacter beijingensis</name>
    <dbReference type="NCBI Taxonomy" id="1207056"/>
    <lineage>
        <taxon>Bacteria</taxon>
        <taxon>Pseudomonadati</taxon>
        <taxon>Bacteroidota</taxon>
        <taxon>Sphingobacteriia</taxon>
        <taxon>Sphingobacteriales</taxon>
        <taxon>Sphingobacteriaceae</taxon>
        <taxon>Pseudopedobacter</taxon>
    </lineage>
</organism>
<comment type="subcellular location">
    <subcellularLocation>
        <location evidence="1">Periplasm</location>
    </subcellularLocation>
</comment>
<name>A0ABW4IEW2_9SPHI</name>
<dbReference type="InterPro" id="IPR054646">
    <property type="entry name" value="HepC"/>
</dbReference>
<evidence type="ECO:0000256" key="5">
    <source>
        <dbReference type="SAM" id="SignalP"/>
    </source>
</evidence>
<dbReference type="Pfam" id="PF07940">
    <property type="entry name" value="Hepar_II_III_C"/>
    <property type="match status" value="1"/>
</dbReference>
<evidence type="ECO:0000259" key="6">
    <source>
        <dbReference type="Pfam" id="PF07940"/>
    </source>
</evidence>
<dbReference type="InterPro" id="IPR031680">
    <property type="entry name" value="Hepar_II_III_N"/>
</dbReference>
<sequence length="651" mass="74654">MFKLFAITSILCISLTANTQANDKMKLLDRLDLNREGLEQVKSFYLAGDSNKAVSTLLIYYKNRTNIVHPDVKVNVAGKPITGSLSIADKQKADDALSHKFFVMKGYSAFDYGKDINWQLWPIKDNEVKWQLHRMAWWESMALAYVNTNDEKYSREWVAQYLDWIKKNPLGLSKENDRFAWRPLEVSERLELQSRLFLYFVKSPAFDEDFLVKFLLNYSSHADFLLENYTEKGNHLLFQAQRMIYAGTFFPELKRAFAWQESGIGKLNEQIGIQVLDDGVQDELAFHYHVACVNIFYKALQMLSLNGISGKFPQFYIDRLEKMMMAVVNFSFPDYSYPMFSDSWLTSKSVMLKNFRNWSSVYPNNQVLKYFGSDGQEGKLPDYTSGRLPNAGIYAFRSDWSANATALILKASPPAEWHSQPDNGTFELWVKGRNFMPDPGVFLYAGSAAINAQRAYFRQTRLHNTLTLNNQNLNVDAHELQWSTSEKLDYLVYENPSYTNLKHRRAVFFIDKKYFVIVDEAIGEATGDVAIHFGLKEGEVNANPKTQTINTQFKDNNNVVIKAMSQQKSAMEAEESFVSYAYNQKIERPAYAVKVNKPNGNTARFITVIVPYNGITNYPEIKAKFVKATSSQVKVKVSIDGVSRQLGYDIP</sequence>
<gene>
    <name evidence="8" type="primary">hepC</name>
    <name evidence="8" type="ORF">ACFSAH_15625</name>
</gene>
<dbReference type="SUPFAM" id="SSF48230">
    <property type="entry name" value="Chondroitin AC/alginate lyase"/>
    <property type="match status" value="1"/>
</dbReference>
<evidence type="ECO:0000256" key="3">
    <source>
        <dbReference type="ARBA" id="ARBA00022764"/>
    </source>
</evidence>
<protein>
    <submittedName>
        <fullName evidence="8">Heparin-sulfate lyase HepC</fullName>
        <ecNumber evidence="8">4.2.2.8</ecNumber>
    </submittedName>
</protein>
<evidence type="ECO:0000313" key="9">
    <source>
        <dbReference type="Proteomes" id="UP001597118"/>
    </source>
</evidence>
<dbReference type="PANTHER" id="PTHR39210">
    <property type="entry name" value="HEPARIN-SULFATE LYASE"/>
    <property type="match status" value="1"/>
</dbReference>
<feature type="chain" id="PRO_5047148049" evidence="5">
    <location>
        <begin position="22"/>
        <end position="651"/>
    </location>
</feature>
<evidence type="ECO:0000256" key="4">
    <source>
        <dbReference type="ARBA" id="ARBA00023239"/>
    </source>
</evidence>
<dbReference type="NCBIfam" id="NF045573">
    <property type="entry name" value="Hepsulflyase_CFB"/>
    <property type="match status" value="1"/>
</dbReference>
<dbReference type="Gene3D" id="2.70.98.70">
    <property type="match status" value="1"/>
</dbReference>
<feature type="signal peptide" evidence="5">
    <location>
        <begin position="1"/>
        <end position="21"/>
    </location>
</feature>
<reference evidence="9" key="1">
    <citation type="journal article" date="2019" name="Int. J. Syst. Evol. Microbiol.">
        <title>The Global Catalogue of Microorganisms (GCM) 10K type strain sequencing project: providing services to taxonomists for standard genome sequencing and annotation.</title>
        <authorList>
            <consortium name="The Broad Institute Genomics Platform"/>
            <consortium name="The Broad Institute Genome Sequencing Center for Infectious Disease"/>
            <person name="Wu L."/>
            <person name="Ma J."/>
        </authorList>
    </citation>
    <scope>NUCLEOTIDE SEQUENCE [LARGE SCALE GENOMIC DNA]</scope>
    <source>
        <strain evidence="9">CCUG 53762</strain>
    </source>
</reference>